<dbReference type="InParanoid" id="A0A0C2THM2"/>
<dbReference type="SUPFAM" id="SSF50249">
    <property type="entry name" value="Nucleic acid-binding proteins"/>
    <property type="match status" value="1"/>
</dbReference>
<organism evidence="3 4">
    <name type="scientific">Amanita muscaria (strain Koide BX008)</name>
    <dbReference type="NCBI Taxonomy" id="946122"/>
    <lineage>
        <taxon>Eukaryota</taxon>
        <taxon>Fungi</taxon>
        <taxon>Dikarya</taxon>
        <taxon>Basidiomycota</taxon>
        <taxon>Agaricomycotina</taxon>
        <taxon>Agaricomycetes</taxon>
        <taxon>Agaricomycetidae</taxon>
        <taxon>Agaricales</taxon>
        <taxon>Pluteineae</taxon>
        <taxon>Amanitaceae</taxon>
        <taxon>Amanita</taxon>
    </lineage>
</organism>
<dbReference type="InterPro" id="IPR012340">
    <property type="entry name" value="NA-bd_OB-fold"/>
</dbReference>
<dbReference type="CDD" id="cd04477">
    <property type="entry name" value="RPA1N"/>
    <property type="match status" value="1"/>
</dbReference>
<dbReference type="GO" id="GO:0005634">
    <property type="term" value="C:nucleus"/>
    <property type="evidence" value="ECO:0007669"/>
    <property type="project" value="InterPro"/>
</dbReference>
<dbReference type="GO" id="GO:0003677">
    <property type="term" value="F:DNA binding"/>
    <property type="evidence" value="ECO:0007669"/>
    <property type="project" value="InterPro"/>
</dbReference>
<name>A0A0C2THM2_AMAMK</name>
<gene>
    <name evidence="3" type="ORF">M378DRAFT_389366</name>
</gene>
<feature type="region of interest" description="Disordered" evidence="1">
    <location>
        <begin position="148"/>
        <end position="173"/>
    </location>
</feature>
<sequence length="273" mass="30740">MTGEKLKRTRWLSKRVQSRRVTSLFTGFTTMYQLSPGSCQRLHDTVSSYDPILNQPHILQILSIKVLNLTTSENSVDRYRVILSDGVHFIHAMLATQLSQYVQEKQIQRYSVISIEKMTCNQLQEKYLLIAIYLRVLGSPDSKIGYPKRISPEGTASKPNSTVGPTAPSFDGLANEPLVQRQNQATQNPQLSARDPRAVSTYPMDGLCSSLNEDVLREIFIRCVSNHGNNPKCFILDNAKPSIRDYPQFSVSRSPISASPENISRMLGTYPYP</sequence>
<evidence type="ECO:0000256" key="1">
    <source>
        <dbReference type="SAM" id="MobiDB-lite"/>
    </source>
</evidence>
<evidence type="ECO:0000313" key="3">
    <source>
        <dbReference type="EMBL" id="KIL66429.1"/>
    </source>
</evidence>
<dbReference type="STRING" id="946122.A0A0C2THM2"/>
<dbReference type="GO" id="GO:0006260">
    <property type="term" value="P:DNA replication"/>
    <property type="evidence" value="ECO:0007669"/>
    <property type="project" value="InterPro"/>
</dbReference>
<protein>
    <recommendedName>
        <fullName evidence="2">Replication factor-A protein 1 N-terminal domain-containing protein</fullName>
    </recommendedName>
</protein>
<dbReference type="OrthoDB" id="1751331at2759"/>
<feature type="domain" description="Replication factor-A protein 1 N-terminal" evidence="2">
    <location>
        <begin position="56"/>
        <end position="137"/>
    </location>
</feature>
<dbReference type="Proteomes" id="UP000054549">
    <property type="component" value="Unassembled WGS sequence"/>
</dbReference>
<dbReference type="EMBL" id="KN818236">
    <property type="protein sequence ID" value="KIL66429.1"/>
    <property type="molecule type" value="Genomic_DNA"/>
</dbReference>
<reference evidence="3 4" key="1">
    <citation type="submission" date="2014-04" db="EMBL/GenBank/DDBJ databases">
        <title>Evolutionary Origins and Diversification of the Mycorrhizal Mutualists.</title>
        <authorList>
            <consortium name="DOE Joint Genome Institute"/>
            <consortium name="Mycorrhizal Genomics Consortium"/>
            <person name="Kohler A."/>
            <person name="Kuo A."/>
            <person name="Nagy L.G."/>
            <person name="Floudas D."/>
            <person name="Copeland A."/>
            <person name="Barry K.W."/>
            <person name="Cichocki N."/>
            <person name="Veneault-Fourrey C."/>
            <person name="LaButti K."/>
            <person name="Lindquist E.A."/>
            <person name="Lipzen A."/>
            <person name="Lundell T."/>
            <person name="Morin E."/>
            <person name="Murat C."/>
            <person name="Riley R."/>
            <person name="Ohm R."/>
            <person name="Sun H."/>
            <person name="Tunlid A."/>
            <person name="Henrissat B."/>
            <person name="Grigoriev I.V."/>
            <person name="Hibbett D.S."/>
            <person name="Martin F."/>
        </authorList>
    </citation>
    <scope>NUCLEOTIDE SEQUENCE [LARGE SCALE GENOMIC DNA]</scope>
    <source>
        <strain evidence="3 4">Koide BX008</strain>
    </source>
</reference>
<accession>A0A0C2THM2</accession>
<evidence type="ECO:0000259" key="2">
    <source>
        <dbReference type="Pfam" id="PF04057"/>
    </source>
</evidence>
<proteinExistence type="predicted"/>
<dbReference type="AlphaFoldDB" id="A0A0C2THM2"/>
<dbReference type="Gene3D" id="2.40.50.140">
    <property type="entry name" value="Nucleic acid-binding proteins"/>
    <property type="match status" value="1"/>
</dbReference>
<keyword evidence="4" id="KW-1185">Reference proteome</keyword>
<dbReference type="HOGENOM" id="CLU_074839_0_0_1"/>
<dbReference type="Pfam" id="PF04057">
    <property type="entry name" value="Rep-A_N"/>
    <property type="match status" value="1"/>
</dbReference>
<evidence type="ECO:0000313" key="4">
    <source>
        <dbReference type="Proteomes" id="UP000054549"/>
    </source>
</evidence>
<dbReference type="InterPro" id="IPR007199">
    <property type="entry name" value="Rep_factor-A_N"/>
</dbReference>